<dbReference type="InterPro" id="IPR050445">
    <property type="entry name" value="Bact_polysacc_biosynth/exp"/>
</dbReference>
<keyword evidence="3" id="KW-1185">Reference proteome</keyword>
<evidence type="ECO:0000313" key="2">
    <source>
        <dbReference type="EMBL" id="GAA0400918.1"/>
    </source>
</evidence>
<dbReference type="PANTHER" id="PTHR32309:SF13">
    <property type="entry name" value="FERRIC ENTEROBACTIN TRANSPORT PROTEIN FEPE"/>
    <property type="match status" value="1"/>
</dbReference>
<dbReference type="PANTHER" id="PTHR32309">
    <property type="entry name" value="TYROSINE-PROTEIN KINASE"/>
    <property type="match status" value="1"/>
</dbReference>
<name>A0ABP3IFP2_9BACL</name>
<accession>A0ABP3IFP2</accession>
<evidence type="ECO:0000313" key="3">
    <source>
        <dbReference type="Proteomes" id="UP001500340"/>
    </source>
</evidence>
<dbReference type="Proteomes" id="UP001500340">
    <property type="component" value="Unassembled WGS sequence"/>
</dbReference>
<evidence type="ECO:0008006" key="4">
    <source>
        <dbReference type="Google" id="ProtNLM"/>
    </source>
</evidence>
<sequence>MLNAIVKPQYQATASLVATLASAESGTYNDFLASQALTKTYEDAIQSRYIANEAKKKLNTKETAYELLERVKVRTDPGTLVIILYAKHDHPQEAVDIANSFADAFIEKSTDIVPNANVIVLDYANMEDASIPVSPRKMLNLAIGTFIGFFTGLVVVLYLERKRGSRRRPLRHINTESM</sequence>
<dbReference type="EMBL" id="BAAACX010000015">
    <property type="protein sequence ID" value="GAA0400918.1"/>
    <property type="molecule type" value="Genomic_DNA"/>
</dbReference>
<organism evidence="2 3">
    <name type="scientific">Paenibacillus motobuensis</name>
    <dbReference type="NCBI Taxonomy" id="295324"/>
    <lineage>
        <taxon>Bacteria</taxon>
        <taxon>Bacillati</taxon>
        <taxon>Bacillota</taxon>
        <taxon>Bacilli</taxon>
        <taxon>Bacillales</taxon>
        <taxon>Paenibacillaceae</taxon>
        <taxon>Paenibacillus</taxon>
    </lineage>
</organism>
<comment type="caution">
    <text evidence="2">The sequence shown here is derived from an EMBL/GenBank/DDBJ whole genome shotgun (WGS) entry which is preliminary data.</text>
</comment>
<keyword evidence="1" id="KW-0472">Membrane</keyword>
<evidence type="ECO:0000256" key="1">
    <source>
        <dbReference type="SAM" id="Phobius"/>
    </source>
</evidence>
<gene>
    <name evidence="2" type="ORF">GCM10008933_34300</name>
</gene>
<feature type="transmembrane region" description="Helical" evidence="1">
    <location>
        <begin position="138"/>
        <end position="159"/>
    </location>
</feature>
<keyword evidence="1" id="KW-1133">Transmembrane helix</keyword>
<keyword evidence="1" id="KW-0812">Transmembrane</keyword>
<reference evidence="3" key="1">
    <citation type="journal article" date="2019" name="Int. J. Syst. Evol. Microbiol.">
        <title>The Global Catalogue of Microorganisms (GCM) 10K type strain sequencing project: providing services to taxonomists for standard genome sequencing and annotation.</title>
        <authorList>
            <consortium name="The Broad Institute Genomics Platform"/>
            <consortium name="The Broad Institute Genome Sequencing Center for Infectious Disease"/>
            <person name="Wu L."/>
            <person name="Ma J."/>
        </authorList>
    </citation>
    <scope>NUCLEOTIDE SEQUENCE [LARGE SCALE GENOMIC DNA]</scope>
    <source>
        <strain evidence="3">JCM 12774</strain>
    </source>
</reference>
<proteinExistence type="predicted"/>
<protein>
    <recommendedName>
        <fullName evidence="4">Tyrosine kinase G-rich domain-containing protein</fullName>
    </recommendedName>
</protein>